<proteinExistence type="predicted"/>
<protein>
    <submittedName>
        <fullName evidence="2">Uncharacterized protein</fullName>
    </submittedName>
</protein>
<dbReference type="Proteomes" id="UP000299102">
    <property type="component" value="Unassembled WGS sequence"/>
</dbReference>
<reference evidence="2 3" key="1">
    <citation type="journal article" date="2019" name="Commun. Biol.">
        <title>The bagworm genome reveals a unique fibroin gene that provides high tensile strength.</title>
        <authorList>
            <person name="Kono N."/>
            <person name="Nakamura H."/>
            <person name="Ohtoshi R."/>
            <person name="Tomita M."/>
            <person name="Numata K."/>
            <person name="Arakawa K."/>
        </authorList>
    </citation>
    <scope>NUCLEOTIDE SEQUENCE [LARGE SCALE GENOMIC DNA]</scope>
</reference>
<keyword evidence="1" id="KW-0732">Signal</keyword>
<feature type="signal peptide" evidence="1">
    <location>
        <begin position="1"/>
        <end position="21"/>
    </location>
</feature>
<sequence>MYITNCPETLLIFLVISLAEASPWTVSNPEDVIADSSQIEVSYEPVQDVRSYQYAWSYPYYRRPRDTYMEKKVYETVARGGVYIEGLRSALQAAVDELQNCSGLYLKETTDTPVVACRALTRRNQRARRLAQLALWAARQIRQEPHGEVLAREQADK</sequence>
<comment type="caution">
    <text evidence="2">The sequence shown here is derived from an EMBL/GenBank/DDBJ whole genome shotgun (WGS) entry which is preliminary data.</text>
</comment>
<gene>
    <name evidence="2" type="ORF">EVAR_15990_1</name>
</gene>
<evidence type="ECO:0000313" key="2">
    <source>
        <dbReference type="EMBL" id="GBP27217.1"/>
    </source>
</evidence>
<name>A0A4C1UM93_EUMVA</name>
<accession>A0A4C1UM93</accession>
<dbReference type="EMBL" id="BGZK01000190">
    <property type="protein sequence ID" value="GBP27217.1"/>
    <property type="molecule type" value="Genomic_DNA"/>
</dbReference>
<feature type="chain" id="PRO_5020027825" evidence="1">
    <location>
        <begin position="22"/>
        <end position="157"/>
    </location>
</feature>
<dbReference type="AlphaFoldDB" id="A0A4C1UM93"/>
<evidence type="ECO:0000313" key="3">
    <source>
        <dbReference type="Proteomes" id="UP000299102"/>
    </source>
</evidence>
<organism evidence="2 3">
    <name type="scientific">Eumeta variegata</name>
    <name type="common">Bagworm moth</name>
    <name type="synonym">Eumeta japonica</name>
    <dbReference type="NCBI Taxonomy" id="151549"/>
    <lineage>
        <taxon>Eukaryota</taxon>
        <taxon>Metazoa</taxon>
        <taxon>Ecdysozoa</taxon>
        <taxon>Arthropoda</taxon>
        <taxon>Hexapoda</taxon>
        <taxon>Insecta</taxon>
        <taxon>Pterygota</taxon>
        <taxon>Neoptera</taxon>
        <taxon>Endopterygota</taxon>
        <taxon>Lepidoptera</taxon>
        <taxon>Glossata</taxon>
        <taxon>Ditrysia</taxon>
        <taxon>Tineoidea</taxon>
        <taxon>Psychidae</taxon>
        <taxon>Oiketicinae</taxon>
        <taxon>Eumeta</taxon>
    </lineage>
</organism>
<evidence type="ECO:0000256" key="1">
    <source>
        <dbReference type="SAM" id="SignalP"/>
    </source>
</evidence>
<keyword evidence="3" id="KW-1185">Reference proteome</keyword>